<proteinExistence type="predicted"/>
<keyword evidence="2" id="KW-1185">Reference proteome</keyword>
<dbReference type="EMBL" id="CM046511">
    <property type="protein sequence ID" value="KAI8657842.1"/>
    <property type="molecule type" value="Genomic_DNA"/>
</dbReference>
<gene>
    <name evidence="1" type="ORF">NCS57_01163600</name>
</gene>
<comment type="caution">
    <text evidence="1">The sequence shown here is derived from an EMBL/GenBank/DDBJ whole genome shotgun (WGS) entry which is preliminary data.</text>
</comment>
<name>A0ACC0QL48_9HYPO</name>
<evidence type="ECO:0000313" key="2">
    <source>
        <dbReference type="Proteomes" id="UP001065298"/>
    </source>
</evidence>
<organism evidence="1 2">
    <name type="scientific">Fusarium keratoplasticum</name>
    <dbReference type="NCBI Taxonomy" id="1328300"/>
    <lineage>
        <taxon>Eukaryota</taxon>
        <taxon>Fungi</taxon>
        <taxon>Dikarya</taxon>
        <taxon>Ascomycota</taxon>
        <taxon>Pezizomycotina</taxon>
        <taxon>Sordariomycetes</taxon>
        <taxon>Hypocreomycetidae</taxon>
        <taxon>Hypocreales</taxon>
        <taxon>Nectriaceae</taxon>
        <taxon>Fusarium</taxon>
        <taxon>Fusarium solani species complex</taxon>
    </lineage>
</organism>
<accession>A0ACC0QL48</accession>
<reference evidence="1" key="1">
    <citation type="submission" date="2022-06" db="EMBL/GenBank/DDBJ databases">
        <title>Fusarium solani species complex genomes reveal bases of compartmentalisation and animal pathogenesis.</title>
        <authorList>
            <person name="Tsai I.J."/>
        </authorList>
    </citation>
    <scope>NUCLEOTIDE SEQUENCE</scope>
    <source>
        <strain evidence="1">Fu6.1</strain>
    </source>
</reference>
<protein>
    <submittedName>
        <fullName evidence="1">Uncharacterized protein</fullName>
    </submittedName>
</protein>
<sequence length="626" mass="71415">MSFPPSSSRRGYHPLPGTYRRADKSIVDDPPPYYTSKRCRLCQFSLRGGELVVTQTGPERFSPEFAFRLDDDTAKSMRPRTNARRVVRFFHSSCLKFKRFIITDDLLAVTEHSIGLSELEERQRLKRIQDLLTPRISALLSAKLPFEVMTMIASYLVRESAMITVKNQSMFSQASDITVDLSKDVYASYSVVDGVQYIKSLRNLDTDQGGEYHLVLNAKKKNSVDNIRICEDHLGIRFVQFLPSSRVPVVKGWWRDISPSYPSVFVPRVKFSAIRVESDGIKLRRITDAFDDEAKYLNPHIRWPSPEYPSNKADLMLYNYIMKNFPITRNVRMTYFDCNAPGVTGYSMVCQGHWVSTIHAHGKGDDTEFYKEVDACFSDQVVVYMPVDQGEYVTEIQRRWMGRLISSNFFELAFKTNRARHAVFGSDKTGVLGLILDTIMKPSQQGSRIYFNKIAPENEPCVRFIACDKAFEEPIRSLNLGTPPSGRDPPVFPSPNPWFASRCNLEGVKEVTLCRDVSLSHRPVIGMLVEYTDGHRECLGQFRFDRTLTTIQSDQSGGLHISLQMREDGVMEDEDSTYVADVYGFPLGDPSICPENESWIEASWSGTLKWKYRWADSTVTHIPAVQ</sequence>
<evidence type="ECO:0000313" key="1">
    <source>
        <dbReference type="EMBL" id="KAI8657842.1"/>
    </source>
</evidence>
<dbReference type="Proteomes" id="UP001065298">
    <property type="component" value="Chromosome 9"/>
</dbReference>